<dbReference type="RefSeq" id="WP_304994592.1">
    <property type="nucleotide sequence ID" value="NZ_CP101717.1"/>
</dbReference>
<reference evidence="2" key="1">
    <citation type="submission" date="2022-07" db="EMBL/GenBank/DDBJ databases">
        <title>Complete genome sequence of Salinispirillum sp. LH10-3-1 capable of multiple carbohydrate inversion isolated from a soda lake.</title>
        <authorList>
            <person name="Liu J."/>
            <person name="Zhai Y."/>
            <person name="Zhang H."/>
            <person name="Yang H."/>
            <person name="Qu J."/>
            <person name="Li J."/>
        </authorList>
    </citation>
    <scope>NUCLEOTIDE SEQUENCE</scope>
    <source>
        <strain evidence="2">LH 10-3-1</strain>
    </source>
</reference>
<feature type="transmembrane region" description="Helical" evidence="1">
    <location>
        <begin position="18"/>
        <end position="38"/>
    </location>
</feature>
<sequence length="173" mass="19909">MTNTKHDETFVPWYKVGFFWFAMAPLAGVMIVTLGFLIPAALTDRDGSVADDVYRSYRGYDVRRDHDELARDMGLSAIIQRDGEALVIDVKGLDNSWPPQLRLELIFPTREANDREFVLVHVNNGRYRSGPILEMTGRRYAFLKPVTQDSLWRLRGEIMLPFDGEAELLPRVY</sequence>
<dbReference type="AlphaFoldDB" id="A0AB38YD93"/>
<keyword evidence="1" id="KW-1133">Transmembrane helix</keyword>
<proteinExistence type="predicted"/>
<organism evidence="2">
    <name type="scientific">Salinispirillum sp. LH 10-3-1</name>
    <dbReference type="NCBI Taxonomy" id="2952525"/>
    <lineage>
        <taxon>Bacteria</taxon>
        <taxon>Pseudomonadati</taxon>
        <taxon>Pseudomonadota</taxon>
        <taxon>Gammaproteobacteria</taxon>
        <taxon>Oceanospirillales</taxon>
        <taxon>Saccharospirillaceae</taxon>
        <taxon>Salinispirillum</taxon>
    </lineage>
</organism>
<dbReference type="Pfam" id="PF05751">
    <property type="entry name" value="FixH"/>
    <property type="match status" value="1"/>
</dbReference>
<gene>
    <name evidence="2" type="ORF">NFC81_11330</name>
</gene>
<accession>A0AB38YD93</accession>
<dbReference type="EMBL" id="CP101717">
    <property type="protein sequence ID" value="WLD57306.1"/>
    <property type="molecule type" value="Genomic_DNA"/>
</dbReference>
<evidence type="ECO:0000256" key="1">
    <source>
        <dbReference type="SAM" id="Phobius"/>
    </source>
</evidence>
<evidence type="ECO:0000313" key="2">
    <source>
        <dbReference type="EMBL" id="WLD57306.1"/>
    </source>
</evidence>
<keyword evidence="1" id="KW-0812">Transmembrane</keyword>
<protein>
    <submittedName>
        <fullName evidence="2">FixH family protein</fullName>
    </submittedName>
</protein>
<keyword evidence="1" id="KW-0472">Membrane</keyword>
<dbReference type="InterPro" id="IPR008620">
    <property type="entry name" value="FixH"/>
</dbReference>
<name>A0AB38YD93_9GAMM</name>